<accession>A0A914RUY0</accession>
<keyword evidence="1 3" id="KW-0853">WD repeat</keyword>
<dbReference type="SUPFAM" id="SSF50978">
    <property type="entry name" value="WD40 repeat-like"/>
    <property type="match status" value="1"/>
</dbReference>
<dbReference type="InterPro" id="IPR036322">
    <property type="entry name" value="WD40_repeat_dom_sf"/>
</dbReference>
<keyword evidence="4" id="KW-1185">Reference proteome</keyword>
<evidence type="ECO:0000256" key="2">
    <source>
        <dbReference type="ARBA" id="ARBA00022737"/>
    </source>
</evidence>
<dbReference type="InterPro" id="IPR015943">
    <property type="entry name" value="WD40/YVTN_repeat-like_dom_sf"/>
</dbReference>
<dbReference type="PANTHER" id="PTHR22838">
    <property type="entry name" value="WD REPEAT PROTEIN 26-RELATED"/>
    <property type="match status" value="1"/>
</dbReference>
<dbReference type="GO" id="GO:0043161">
    <property type="term" value="P:proteasome-mediated ubiquitin-dependent protein catabolic process"/>
    <property type="evidence" value="ECO:0007669"/>
    <property type="project" value="TreeGrafter"/>
</dbReference>
<evidence type="ECO:0000256" key="1">
    <source>
        <dbReference type="ARBA" id="ARBA00022574"/>
    </source>
</evidence>
<dbReference type="InterPro" id="IPR051350">
    <property type="entry name" value="WD_repeat-ST_regulator"/>
</dbReference>
<dbReference type="AlphaFoldDB" id="A0A914RUY0"/>
<organism evidence="4 5">
    <name type="scientific">Parascaris equorum</name>
    <name type="common">Equine roundworm</name>
    <dbReference type="NCBI Taxonomy" id="6256"/>
    <lineage>
        <taxon>Eukaryota</taxon>
        <taxon>Metazoa</taxon>
        <taxon>Ecdysozoa</taxon>
        <taxon>Nematoda</taxon>
        <taxon>Chromadorea</taxon>
        <taxon>Rhabditida</taxon>
        <taxon>Spirurina</taxon>
        <taxon>Ascaridomorpha</taxon>
        <taxon>Ascaridoidea</taxon>
        <taxon>Ascarididae</taxon>
        <taxon>Parascaris</taxon>
    </lineage>
</organism>
<reference evidence="5" key="1">
    <citation type="submission" date="2022-11" db="UniProtKB">
        <authorList>
            <consortium name="WormBaseParasite"/>
        </authorList>
    </citation>
    <scope>IDENTIFICATION</scope>
</reference>
<protein>
    <submittedName>
        <fullName evidence="5">Uncharacterized protein</fullName>
    </submittedName>
</protein>
<dbReference type="Proteomes" id="UP000887564">
    <property type="component" value="Unplaced"/>
</dbReference>
<dbReference type="PANTHER" id="PTHR22838:SF0">
    <property type="entry name" value="WD REPEAT-CONTAINING PROTEIN 26"/>
    <property type="match status" value="1"/>
</dbReference>
<dbReference type="PROSITE" id="PS50082">
    <property type="entry name" value="WD_REPEATS_2"/>
    <property type="match status" value="1"/>
</dbReference>
<dbReference type="Gene3D" id="2.130.10.10">
    <property type="entry name" value="YVTN repeat-like/Quinoprotein amine dehydrogenase"/>
    <property type="match status" value="2"/>
</dbReference>
<feature type="repeat" description="WD" evidence="3">
    <location>
        <begin position="127"/>
        <end position="159"/>
    </location>
</feature>
<dbReference type="SMART" id="SM00320">
    <property type="entry name" value="WD40"/>
    <property type="match status" value="1"/>
</dbReference>
<dbReference type="PROSITE" id="PS50294">
    <property type="entry name" value="WD_REPEATS_REGION"/>
    <property type="match status" value="1"/>
</dbReference>
<evidence type="ECO:0000313" key="5">
    <source>
        <dbReference type="WBParaSite" id="PEQ_0000579401-mRNA-1"/>
    </source>
</evidence>
<dbReference type="Pfam" id="PF00400">
    <property type="entry name" value="WD40"/>
    <property type="match status" value="1"/>
</dbReference>
<keyword evidence="2" id="KW-0677">Repeat</keyword>
<dbReference type="GO" id="GO:0034657">
    <property type="term" value="C:GID complex"/>
    <property type="evidence" value="ECO:0007669"/>
    <property type="project" value="TreeGrafter"/>
</dbReference>
<evidence type="ECO:0000256" key="3">
    <source>
        <dbReference type="PROSITE-ProRule" id="PRU00221"/>
    </source>
</evidence>
<proteinExistence type="predicted"/>
<sequence>MSHDPPKLGAIWRVRCYRFSDDSDHTLIQEQSQIISFVVDKTERHILIDTKLHGLRLWDLESATLLRSYTGAPHHDFVVFSTFGGAEHSYIATGSVGRCSERDEASMFSDDKVHIWSHKSDRLIAKLSGHTGKVNAVAWNPVYQQLLVSCSDDSTIRVWTPFNADNQ</sequence>
<dbReference type="WBParaSite" id="PEQ_0000579401-mRNA-1">
    <property type="protein sequence ID" value="PEQ_0000579401-mRNA-1"/>
    <property type="gene ID" value="PEQ_0000579401"/>
</dbReference>
<dbReference type="InterPro" id="IPR001680">
    <property type="entry name" value="WD40_rpt"/>
</dbReference>
<evidence type="ECO:0000313" key="4">
    <source>
        <dbReference type="Proteomes" id="UP000887564"/>
    </source>
</evidence>
<name>A0A914RUY0_PAREQ</name>